<name>A0ABU4S5K9_9GAMM</name>
<keyword evidence="2" id="KW-0472">Membrane</keyword>
<evidence type="ECO:0000256" key="2">
    <source>
        <dbReference type="SAM" id="Phobius"/>
    </source>
</evidence>
<reference evidence="4" key="1">
    <citation type="journal article" date="2024" name="Toxins">
        <title>Genome Sequence Analysis of Native Xenorhabdus Strains Isolated from Entomopathogenic Nematodes in Argentina.</title>
        <authorList>
            <person name="Palma L."/>
            <person name="Frizzo L."/>
            <person name="Kaiser S."/>
            <person name="Berry C."/>
            <person name="Caballero P."/>
            <person name="Bode H.B."/>
            <person name="Del Valle E.E."/>
        </authorList>
    </citation>
    <scope>NUCLEOTIDE SEQUENCE [LARGE SCALE GENOMIC DNA]</scope>
    <source>
        <strain evidence="4">12</strain>
    </source>
</reference>
<sequence>MKKFNGLFIVIFIFIFTPLLTYAFVPVVVGLLGQNLIRTGITRVVASRALQGAANDAVYLTLVNNTRRSLSSTILNLAKNKSVLKTAGGVATFAFVAEQLRVPDVIRDVKISSDRQVLLSDEANMVNYRYMVAIGAGGVRPYLFSNDLDSLANESFIYDLKKGLLSNTCIEGNCRFSNLRDLKIDQEGKVFRVSAAYDVELKTYSGDWRNEERAYTRVLKLNPSYHDAKFEQESASVDVNDAKDKFVTAKQVADMVNALLMETSLNSDYKGIPFNTTNPVTEAEIKAALKTDVIPLTELLKPVEPYNDIKTKEALSKELSNLSKPDINDKNKGDDENKDNDIDGDVKYPDLDMPTAEQILLPYKSFFPFLQNFSLPSRPAQCPVWDINISYMRYQGKIDSHCPLIEENKGVIESVFSLVWGFISLRKLLSA</sequence>
<comment type="caution">
    <text evidence="3">The sequence shown here is derived from an EMBL/GenBank/DDBJ whole genome shotgun (WGS) entry which is preliminary data.</text>
</comment>
<feature type="compositionally biased region" description="Basic and acidic residues" evidence="1">
    <location>
        <begin position="326"/>
        <end position="347"/>
    </location>
</feature>
<evidence type="ECO:0000313" key="4">
    <source>
        <dbReference type="Proteomes" id="UP001271890"/>
    </source>
</evidence>
<dbReference type="RefSeq" id="WP_319928945.1">
    <property type="nucleotide sequence ID" value="NZ_VCDN01000013.1"/>
</dbReference>
<proteinExistence type="predicted"/>
<keyword evidence="4" id="KW-1185">Reference proteome</keyword>
<organism evidence="3 4">
    <name type="scientific">Xenorhabdus santafensis</name>
    <dbReference type="NCBI Taxonomy" id="2582833"/>
    <lineage>
        <taxon>Bacteria</taxon>
        <taxon>Pseudomonadati</taxon>
        <taxon>Pseudomonadota</taxon>
        <taxon>Gammaproteobacteria</taxon>
        <taxon>Enterobacterales</taxon>
        <taxon>Morganellaceae</taxon>
        <taxon>Xenorhabdus</taxon>
    </lineage>
</organism>
<accession>A0ABU4S5K9</accession>
<feature type="transmembrane region" description="Helical" evidence="2">
    <location>
        <begin position="7"/>
        <end position="33"/>
    </location>
</feature>
<protein>
    <submittedName>
        <fullName evidence="3">Uncharacterized protein</fullName>
    </submittedName>
</protein>
<gene>
    <name evidence="3" type="ORF">FE392_04010</name>
</gene>
<evidence type="ECO:0000313" key="3">
    <source>
        <dbReference type="EMBL" id="MDX7986501.1"/>
    </source>
</evidence>
<keyword evidence="2" id="KW-1133">Transmembrane helix</keyword>
<dbReference type="Proteomes" id="UP001271890">
    <property type="component" value="Unassembled WGS sequence"/>
</dbReference>
<feature type="region of interest" description="Disordered" evidence="1">
    <location>
        <begin position="320"/>
        <end position="347"/>
    </location>
</feature>
<evidence type="ECO:0000256" key="1">
    <source>
        <dbReference type="SAM" id="MobiDB-lite"/>
    </source>
</evidence>
<dbReference type="EMBL" id="VCDN01000013">
    <property type="protein sequence ID" value="MDX7986501.1"/>
    <property type="molecule type" value="Genomic_DNA"/>
</dbReference>
<keyword evidence="2" id="KW-0812">Transmembrane</keyword>